<evidence type="ECO:0000256" key="4">
    <source>
        <dbReference type="ARBA" id="ARBA00022597"/>
    </source>
</evidence>
<evidence type="ECO:0000256" key="1">
    <source>
        <dbReference type="ARBA" id="ARBA00004651"/>
    </source>
</evidence>
<evidence type="ECO:0000313" key="11">
    <source>
        <dbReference type="Proteomes" id="UP000184206"/>
    </source>
</evidence>
<proteinExistence type="predicted"/>
<accession>A0A1M7E5U8</accession>
<feature type="transmembrane region" description="Helical" evidence="8">
    <location>
        <begin position="164"/>
        <end position="187"/>
    </location>
</feature>
<keyword evidence="2" id="KW-0813">Transport</keyword>
<feature type="transmembrane region" description="Helical" evidence="8">
    <location>
        <begin position="337"/>
        <end position="359"/>
    </location>
</feature>
<evidence type="ECO:0000256" key="7">
    <source>
        <dbReference type="ARBA" id="ARBA00023136"/>
    </source>
</evidence>
<dbReference type="STRING" id="1123231.SAMN02745189_01110"/>
<keyword evidence="6 8" id="KW-1133">Transmembrane helix</keyword>
<gene>
    <name evidence="10" type="ORF">SAMN02745189_01110</name>
</gene>
<dbReference type="EMBL" id="FRCF01000003">
    <property type="protein sequence ID" value="SHL87093.1"/>
    <property type="molecule type" value="Genomic_DNA"/>
</dbReference>
<evidence type="ECO:0000256" key="6">
    <source>
        <dbReference type="ARBA" id="ARBA00022989"/>
    </source>
</evidence>
<keyword evidence="10" id="KW-0808">Transferase</keyword>
<reference evidence="10 11" key="1">
    <citation type="submission" date="2016-11" db="EMBL/GenBank/DDBJ databases">
        <authorList>
            <person name="Jaros S."/>
            <person name="Januszkiewicz K."/>
            <person name="Wedrychowicz H."/>
        </authorList>
    </citation>
    <scope>NUCLEOTIDE SEQUENCE [LARGE SCALE GENOMIC DNA]</scope>
    <source>
        <strain evidence="10 11">DSM 16010</strain>
    </source>
</reference>
<dbReference type="GO" id="GO:0008982">
    <property type="term" value="F:protein-N(PI)-phosphohistidine-sugar phosphotransferase activity"/>
    <property type="evidence" value="ECO:0007669"/>
    <property type="project" value="InterPro"/>
</dbReference>
<feature type="transmembrane region" description="Helical" evidence="8">
    <location>
        <begin position="232"/>
        <end position="253"/>
    </location>
</feature>
<evidence type="ECO:0000256" key="2">
    <source>
        <dbReference type="ARBA" id="ARBA00022448"/>
    </source>
</evidence>
<feature type="transmembrane region" description="Helical" evidence="8">
    <location>
        <begin position="127"/>
        <end position="152"/>
    </location>
</feature>
<dbReference type="GO" id="GO:0009401">
    <property type="term" value="P:phosphoenolpyruvate-dependent sugar phosphotransferase system"/>
    <property type="evidence" value="ECO:0007669"/>
    <property type="project" value="InterPro"/>
</dbReference>
<keyword evidence="11" id="KW-1185">Reference proteome</keyword>
<dbReference type="AlphaFoldDB" id="A0A1M7E5U8"/>
<evidence type="ECO:0000256" key="3">
    <source>
        <dbReference type="ARBA" id="ARBA00022475"/>
    </source>
</evidence>
<dbReference type="GO" id="GO:0005886">
    <property type="term" value="C:plasma membrane"/>
    <property type="evidence" value="ECO:0007669"/>
    <property type="project" value="UniProtKB-SubCell"/>
</dbReference>
<protein>
    <submittedName>
        <fullName evidence="10">Phosphotransferase system, fructose-specific IIC component</fullName>
    </submittedName>
</protein>
<evidence type="ECO:0000313" key="10">
    <source>
        <dbReference type="EMBL" id="SHL87093.1"/>
    </source>
</evidence>
<dbReference type="PANTHER" id="PTHR40063">
    <property type="entry name" value="MEMBRANE PROTEIN-RELATED"/>
    <property type="match status" value="1"/>
</dbReference>
<sequence>MVHVECFSLRVNSHSSLNFHINESLFIYYSLEELTIDQLIGIGLLLLILVFFSLFTYYAPYGSEVMSALAAAAIATFLVEALQGYVIGDIFALDFFKEAGTVAGTLAGVIVAMLVGLKMGVNPQNAAILAVAFGEISLIPALFAAYLVAFLVKFLQEKVSLGMDFILVILIAVPLARWLGLLITPLVDGSLLRIGAIIELAMDASPLVMGLMLGGIVTVVGTSPLSSMALTAMLGLTGAPMAVAALSAFGSAFMNSTLLHKLKIGELKSVISIAIEPLSKADLVTANPIPIYTTNFVGGALSGIIIASSGMINNAPGTAAPTPGLLVMFGFNPAGQVLLYAAICAVICFLVGLAGSYAFRNFPIKNSEVLPADQSFASARSAKKFKD</sequence>
<feature type="transmembrane region" description="Helical" evidence="8">
    <location>
        <begin position="99"/>
        <end position="121"/>
    </location>
</feature>
<feature type="transmembrane region" description="Helical" evidence="8">
    <location>
        <begin position="39"/>
        <end position="59"/>
    </location>
</feature>
<evidence type="ECO:0000256" key="8">
    <source>
        <dbReference type="SAM" id="Phobius"/>
    </source>
</evidence>
<keyword evidence="7 8" id="KW-0472">Membrane</keyword>
<organism evidence="10 11">
    <name type="scientific">Lacicoccus alkaliphilus DSM 16010</name>
    <dbReference type="NCBI Taxonomy" id="1123231"/>
    <lineage>
        <taxon>Bacteria</taxon>
        <taxon>Bacillati</taxon>
        <taxon>Bacillota</taxon>
        <taxon>Bacilli</taxon>
        <taxon>Bacillales</taxon>
        <taxon>Salinicoccaceae</taxon>
        <taxon>Lacicoccus</taxon>
    </lineage>
</organism>
<name>A0A1M7E5U8_9BACL</name>
<evidence type="ECO:0000256" key="5">
    <source>
        <dbReference type="ARBA" id="ARBA00022692"/>
    </source>
</evidence>
<feature type="transmembrane region" description="Helical" evidence="8">
    <location>
        <begin position="65"/>
        <end position="87"/>
    </location>
</feature>
<keyword evidence="4" id="KW-0762">Sugar transport</keyword>
<dbReference type="PANTHER" id="PTHR40063:SF1">
    <property type="entry name" value="MEMBRANE PROTEIN"/>
    <property type="match status" value="1"/>
</dbReference>
<keyword evidence="5 8" id="KW-0812">Transmembrane</keyword>
<keyword evidence="3" id="KW-1003">Cell membrane</keyword>
<feature type="domain" description="Phosphotransferase system EIIC" evidence="9">
    <location>
        <begin position="64"/>
        <end position="368"/>
    </location>
</feature>
<dbReference type="Pfam" id="PF13303">
    <property type="entry name" value="PTS_EIIC_2"/>
    <property type="match status" value="1"/>
</dbReference>
<comment type="subcellular location">
    <subcellularLocation>
        <location evidence="1">Cell membrane</location>
        <topology evidence="1">Multi-pass membrane protein</topology>
    </subcellularLocation>
</comment>
<dbReference type="InterPro" id="IPR003352">
    <property type="entry name" value="PTS_EIIC"/>
</dbReference>
<evidence type="ECO:0000259" key="9">
    <source>
        <dbReference type="Pfam" id="PF13303"/>
    </source>
</evidence>
<dbReference type="Proteomes" id="UP000184206">
    <property type="component" value="Unassembled WGS sequence"/>
</dbReference>